<gene>
    <name evidence="2" type="ORF">PVK06_027418</name>
</gene>
<evidence type="ECO:0000313" key="2">
    <source>
        <dbReference type="EMBL" id="KAK5812024.1"/>
    </source>
</evidence>
<dbReference type="Proteomes" id="UP001358586">
    <property type="component" value="Chromosome 8"/>
</dbReference>
<feature type="region of interest" description="Disordered" evidence="1">
    <location>
        <begin position="20"/>
        <end position="86"/>
    </location>
</feature>
<sequence>MDGVEARLFHYGKGIFKAQVQGQPIETDPATTKKETKKPEEEIKKTKSVNFATDSEDEEEANPTHAPPVDSIVVVPPPFTEPMTEQDREIKWIIDEITKSNDEQEDMPLQSLKRKMRYKHSVCKSTYMIE</sequence>
<evidence type="ECO:0000313" key="3">
    <source>
        <dbReference type="Proteomes" id="UP001358586"/>
    </source>
</evidence>
<reference evidence="2 3" key="1">
    <citation type="submission" date="2023-03" db="EMBL/GenBank/DDBJ databases">
        <title>WGS of Gossypium arboreum.</title>
        <authorList>
            <person name="Yu D."/>
        </authorList>
    </citation>
    <scope>NUCLEOTIDE SEQUENCE [LARGE SCALE GENOMIC DNA]</scope>
    <source>
        <tissue evidence="2">Leaf</tissue>
    </source>
</reference>
<evidence type="ECO:0000256" key="1">
    <source>
        <dbReference type="SAM" id="MobiDB-lite"/>
    </source>
</evidence>
<proteinExistence type="predicted"/>
<protein>
    <submittedName>
        <fullName evidence="2">Uncharacterized protein</fullName>
    </submittedName>
</protein>
<keyword evidence="3" id="KW-1185">Reference proteome</keyword>
<organism evidence="2 3">
    <name type="scientific">Gossypium arboreum</name>
    <name type="common">Tree cotton</name>
    <name type="synonym">Gossypium nanking</name>
    <dbReference type="NCBI Taxonomy" id="29729"/>
    <lineage>
        <taxon>Eukaryota</taxon>
        <taxon>Viridiplantae</taxon>
        <taxon>Streptophyta</taxon>
        <taxon>Embryophyta</taxon>
        <taxon>Tracheophyta</taxon>
        <taxon>Spermatophyta</taxon>
        <taxon>Magnoliopsida</taxon>
        <taxon>eudicotyledons</taxon>
        <taxon>Gunneridae</taxon>
        <taxon>Pentapetalae</taxon>
        <taxon>rosids</taxon>
        <taxon>malvids</taxon>
        <taxon>Malvales</taxon>
        <taxon>Malvaceae</taxon>
        <taxon>Malvoideae</taxon>
        <taxon>Gossypium</taxon>
    </lineage>
</organism>
<dbReference type="EMBL" id="JARKNE010000008">
    <property type="protein sequence ID" value="KAK5812024.1"/>
    <property type="molecule type" value="Genomic_DNA"/>
</dbReference>
<feature type="compositionally biased region" description="Basic and acidic residues" evidence="1">
    <location>
        <begin position="31"/>
        <end position="45"/>
    </location>
</feature>
<comment type="caution">
    <text evidence="2">The sequence shown here is derived from an EMBL/GenBank/DDBJ whole genome shotgun (WGS) entry which is preliminary data.</text>
</comment>
<accession>A0ABR0P1I3</accession>
<name>A0ABR0P1I3_GOSAR</name>